<dbReference type="Proteomes" id="UP000581769">
    <property type="component" value="Unassembled WGS sequence"/>
</dbReference>
<keyword evidence="2" id="KW-1185">Reference proteome</keyword>
<name>A0A840IX41_9PSEU</name>
<organism evidence="1 2">
    <name type="scientific">Amycolatopsis jiangsuensis</name>
    <dbReference type="NCBI Taxonomy" id="1181879"/>
    <lineage>
        <taxon>Bacteria</taxon>
        <taxon>Bacillati</taxon>
        <taxon>Actinomycetota</taxon>
        <taxon>Actinomycetes</taxon>
        <taxon>Pseudonocardiales</taxon>
        <taxon>Pseudonocardiaceae</taxon>
        <taxon>Amycolatopsis</taxon>
    </lineage>
</organism>
<dbReference type="Gene3D" id="3.40.50.300">
    <property type="entry name" value="P-loop containing nucleotide triphosphate hydrolases"/>
    <property type="match status" value="1"/>
</dbReference>
<gene>
    <name evidence="1" type="ORF">BJY18_004661</name>
</gene>
<dbReference type="EMBL" id="JACHMG010000001">
    <property type="protein sequence ID" value="MBB4687176.1"/>
    <property type="molecule type" value="Genomic_DNA"/>
</dbReference>
<dbReference type="AlphaFoldDB" id="A0A840IX41"/>
<comment type="caution">
    <text evidence="1">The sequence shown here is derived from an EMBL/GenBank/DDBJ whole genome shotgun (WGS) entry which is preliminary data.</text>
</comment>
<reference evidence="1 2" key="1">
    <citation type="submission" date="2020-08" db="EMBL/GenBank/DDBJ databases">
        <title>Sequencing the genomes of 1000 actinobacteria strains.</title>
        <authorList>
            <person name="Klenk H.-P."/>
        </authorList>
    </citation>
    <scope>NUCLEOTIDE SEQUENCE [LARGE SCALE GENOMIC DNA]</scope>
    <source>
        <strain evidence="1 2">DSM 45859</strain>
    </source>
</reference>
<evidence type="ECO:0000313" key="1">
    <source>
        <dbReference type="EMBL" id="MBB4687176.1"/>
    </source>
</evidence>
<dbReference type="GO" id="GO:0043531">
    <property type="term" value="F:ADP binding"/>
    <property type="evidence" value="ECO:0007669"/>
    <property type="project" value="InterPro"/>
</dbReference>
<accession>A0A840IX41</accession>
<dbReference type="RefSeq" id="WP_184781928.1">
    <property type="nucleotide sequence ID" value="NZ_JACHMG010000001.1"/>
</dbReference>
<protein>
    <submittedName>
        <fullName evidence="1">Tetratricopeptide (TPR) repeat protein</fullName>
    </submittedName>
</protein>
<proteinExistence type="predicted"/>
<sequence length="673" mass="72353">MGGTVSGNYFDGQADAVVQAGNIYGDVVFNGPRRPEAPVLQVPAPPEHYRNNEAQLKLLTEIHHEATGRIAIALVLGAPGSGRTTLCETWLHGQLDRFDRFFSVRVGHRAGADVLAELLSLLGYGPDEMPASLEARSAMWRAQTAGFQVALLIDDVVSAADVKALLPTCPGSCVLVVGSGLEALRTRYSAREVELEPLGREAALGVLTDLVGEEKLAAEPAHRDELIRICAGSAAELNVAGTLLAARGRTVERLVARIRAKGALASAVFDVAYEWLNEHEQAAYRFFGAHPGSGDVQPDTIAAVLSLDEYEAEDAVQKLVSAKLVEELGGRYRISVLAGLHAATLAGELPEAVVGYYAEHGLRIAECASPTGWPRKIWPDFTAASLSADEAWSWLFAEQANLLAAAEAALLAGAHEDVIRLARALWPVYRGGAYSIELVSVSQDAVLAAQAAAMPLAEGLVRTQLGFAQMQRRDWAGAQEQFAAVAELAATPEERASALEARGLACFEPGLIASRNGRQDESAKLFEQAEALFRSSLALAEEIGDPRRLALIRMHLAKVVSPEEAGELLAESWQTVRTEPDNAVKVRLWQGRKLIEAGCYVEGANDLAELDPAAEKAKLHRERILGLRARAEAALARGYPEQAKAHAKDALNIAQLHGYSAEVVDLRLWTDRL</sequence>
<evidence type="ECO:0000313" key="2">
    <source>
        <dbReference type="Proteomes" id="UP000581769"/>
    </source>
</evidence>
<dbReference type="InterPro" id="IPR027417">
    <property type="entry name" value="P-loop_NTPase"/>
</dbReference>
<dbReference type="SUPFAM" id="SSF52540">
    <property type="entry name" value="P-loop containing nucleoside triphosphate hydrolases"/>
    <property type="match status" value="1"/>
</dbReference>